<gene>
    <name evidence="5" type="ORF">MERR_LOCUS49910</name>
</gene>
<evidence type="ECO:0000259" key="4">
    <source>
        <dbReference type="PROSITE" id="PS50994"/>
    </source>
</evidence>
<name>A0A6D2LA21_9BRAS</name>
<evidence type="ECO:0000256" key="1">
    <source>
        <dbReference type="ARBA" id="ARBA00022670"/>
    </source>
</evidence>
<dbReference type="Pfam" id="PF07727">
    <property type="entry name" value="RVT_2"/>
    <property type="match status" value="1"/>
</dbReference>
<dbReference type="InterPro" id="IPR012337">
    <property type="entry name" value="RNaseH-like_sf"/>
</dbReference>
<dbReference type="GO" id="GO:0003676">
    <property type="term" value="F:nucleic acid binding"/>
    <property type="evidence" value="ECO:0007669"/>
    <property type="project" value="InterPro"/>
</dbReference>
<keyword evidence="1" id="KW-0645">Protease</keyword>
<proteinExistence type="predicted"/>
<keyword evidence="3" id="KW-0378">Hydrolase</keyword>
<dbReference type="OrthoDB" id="1750639at2759"/>
<dbReference type="SUPFAM" id="SSF53098">
    <property type="entry name" value="Ribonuclease H-like"/>
    <property type="match status" value="1"/>
</dbReference>
<dbReference type="Pfam" id="PF25597">
    <property type="entry name" value="SH3_retrovirus"/>
    <property type="match status" value="1"/>
</dbReference>
<protein>
    <recommendedName>
        <fullName evidence="4">Integrase catalytic domain-containing protein</fullName>
    </recommendedName>
</protein>
<dbReference type="GO" id="GO:0046872">
    <property type="term" value="F:metal ion binding"/>
    <property type="evidence" value="ECO:0007669"/>
    <property type="project" value="UniProtKB-KW"/>
</dbReference>
<dbReference type="InterPro" id="IPR036397">
    <property type="entry name" value="RNaseH_sf"/>
</dbReference>
<organism evidence="5 6">
    <name type="scientific">Microthlaspi erraticum</name>
    <dbReference type="NCBI Taxonomy" id="1685480"/>
    <lineage>
        <taxon>Eukaryota</taxon>
        <taxon>Viridiplantae</taxon>
        <taxon>Streptophyta</taxon>
        <taxon>Embryophyta</taxon>
        <taxon>Tracheophyta</taxon>
        <taxon>Spermatophyta</taxon>
        <taxon>Magnoliopsida</taxon>
        <taxon>eudicotyledons</taxon>
        <taxon>Gunneridae</taxon>
        <taxon>Pentapetalae</taxon>
        <taxon>rosids</taxon>
        <taxon>malvids</taxon>
        <taxon>Brassicales</taxon>
        <taxon>Brassicaceae</taxon>
        <taxon>Coluteocarpeae</taxon>
        <taxon>Microthlaspi</taxon>
    </lineage>
</organism>
<dbReference type="AlphaFoldDB" id="A0A6D2LA21"/>
<dbReference type="GO" id="GO:0006508">
    <property type="term" value="P:proteolysis"/>
    <property type="evidence" value="ECO:0007669"/>
    <property type="project" value="UniProtKB-KW"/>
</dbReference>
<dbReference type="PROSITE" id="PS50994">
    <property type="entry name" value="INTEGRASE"/>
    <property type="match status" value="1"/>
</dbReference>
<evidence type="ECO:0000256" key="3">
    <source>
        <dbReference type="ARBA" id="ARBA00022801"/>
    </source>
</evidence>
<dbReference type="Pfam" id="PF00665">
    <property type="entry name" value="rve"/>
    <property type="match status" value="1"/>
</dbReference>
<comment type="caution">
    <text evidence="5">The sequence shown here is derived from an EMBL/GenBank/DDBJ whole genome shotgun (WGS) entry which is preliminary data.</text>
</comment>
<dbReference type="Proteomes" id="UP000467841">
    <property type="component" value="Unassembled WGS sequence"/>
</dbReference>
<dbReference type="EMBL" id="CACVBM020001940">
    <property type="protein sequence ID" value="CAA7062674.1"/>
    <property type="molecule type" value="Genomic_DNA"/>
</dbReference>
<dbReference type="Gene3D" id="3.30.420.10">
    <property type="entry name" value="Ribonuclease H-like superfamily/Ribonuclease H"/>
    <property type="match status" value="1"/>
</dbReference>
<accession>A0A6D2LA21</accession>
<dbReference type="Pfam" id="PF13976">
    <property type="entry name" value="gag_pre-integrs"/>
    <property type="match status" value="1"/>
</dbReference>
<dbReference type="GO" id="GO:0008233">
    <property type="term" value="F:peptidase activity"/>
    <property type="evidence" value="ECO:0007669"/>
    <property type="project" value="UniProtKB-KW"/>
</dbReference>
<feature type="domain" description="Integrase catalytic" evidence="4">
    <location>
        <begin position="163"/>
        <end position="331"/>
    </location>
</feature>
<keyword evidence="6" id="KW-1185">Reference proteome</keyword>
<dbReference type="InterPro" id="IPR001584">
    <property type="entry name" value="Integrase_cat-core"/>
</dbReference>
<evidence type="ECO:0000313" key="6">
    <source>
        <dbReference type="Proteomes" id="UP000467841"/>
    </source>
</evidence>
<keyword evidence="2" id="KW-0479">Metal-binding</keyword>
<sequence length="641" mass="72488">MTGDRDFLVEQRSVLPCSVGLPNGKQSLSRETGTVVFDEDFKLINMLFVPDLKCNLISVSQLIEDLDVVMQIANKGCVVQDRTTRNLSGVGELRDGLYFFRRLTEFNAFRLNKDEAEDVWHQRLGHPSNGVFDLLPVVGSRVKDFSTCSTCFKAKQCRDMFLSSNNKSDGVFEMIHLDLWGPYRIASLCNSYYFLTIVDDYSRAVWVYLLHSKAQVGQLLRQFLAMVDRQFSKKVKVVRSDNGTEFTCLSNEFREAGILHQTSCVGTPQQNGRVERKHRHILNVARAILFQSSLPTKFWGESILTAAHLINRTPSKLLKGKTPFELLHEKPPEYDNLKVFGCLAFAHKKKRSGDKFEAQSRKCVFVGYPFGKKGWNLFDLKTEEIFASRDVVFVENTFPFADISCENQRDDWRAMGELDEAVEEEELPRLPEILPTAVSSSPAVSEELIEKEADTAAVAVDVVDVSTDNVGSVGMSDVAVAKVADTANDVEELGRGCREKKVSTRLKDFVLNTVVDPDDPTEITVEFEDEVDVEYPLSHYLDSSKFSPSHRAFLAAITAETEPTLFRDAVVYEVWRGAMKVEIKALDENHTWDLVKLPAGKRAIGCKWVYKIKYRSDGSIERYKARLVVLGNRQEEGVDFK</sequence>
<dbReference type="InterPro" id="IPR054722">
    <property type="entry name" value="PolX-like_BBD"/>
</dbReference>
<dbReference type="InterPro" id="IPR013103">
    <property type="entry name" value="RVT_2"/>
</dbReference>
<dbReference type="GO" id="GO:0015074">
    <property type="term" value="P:DNA integration"/>
    <property type="evidence" value="ECO:0007669"/>
    <property type="project" value="InterPro"/>
</dbReference>
<dbReference type="InterPro" id="IPR057670">
    <property type="entry name" value="SH3_retrovirus"/>
</dbReference>
<dbReference type="InterPro" id="IPR039537">
    <property type="entry name" value="Retrotran_Ty1/copia-like"/>
</dbReference>
<dbReference type="InterPro" id="IPR025724">
    <property type="entry name" value="GAG-pre-integrase_dom"/>
</dbReference>
<dbReference type="PANTHER" id="PTHR42648:SF31">
    <property type="entry name" value="RNA-DIRECTED DNA POLYMERASE"/>
    <property type="match status" value="1"/>
</dbReference>
<dbReference type="Pfam" id="PF22936">
    <property type="entry name" value="Pol_BBD"/>
    <property type="match status" value="1"/>
</dbReference>
<evidence type="ECO:0000313" key="5">
    <source>
        <dbReference type="EMBL" id="CAA7062674.1"/>
    </source>
</evidence>
<reference evidence="5" key="1">
    <citation type="submission" date="2020-01" db="EMBL/GenBank/DDBJ databases">
        <authorList>
            <person name="Mishra B."/>
        </authorList>
    </citation>
    <scope>NUCLEOTIDE SEQUENCE [LARGE SCALE GENOMIC DNA]</scope>
</reference>
<evidence type="ECO:0000256" key="2">
    <source>
        <dbReference type="ARBA" id="ARBA00022723"/>
    </source>
</evidence>
<dbReference type="PANTHER" id="PTHR42648">
    <property type="entry name" value="TRANSPOSASE, PUTATIVE-RELATED"/>
    <property type="match status" value="1"/>
</dbReference>